<gene>
    <name evidence="2" type="ORF">HOLDEFILI_01603</name>
</gene>
<evidence type="ECO:0000313" key="3">
    <source>
        <dbReference type="Proteomes" id="UP000005950"/>
    </source>
</evidence>
<comment type="caution">
    <text evidence="2">The sequence shown here is derived from an EMBL/GenBank/DDBJ whole genome shotgun (WGS) entry which is preliminary data.</text>
</comment>
<name>B9Y709_9FIRM</name>
<dbReference type="AlphaFoldDB" id="B9Y709"/>
<feature type="region of interest" description="Disordered" evidence="1">
    <location>
        <begin position="1"/>
        <end position="20"/>
    </location>
</feature>
<dbReference type="STRING" id="545696.HOLDEFILI_01603"/>
<dbReference type="HOGENOM" id="CLU_3168956_0_0_9"/>
<accession>B9Y709</accession>
<dbReference type="EMBL" id="ACCF01000090">
    <property type="protein sequence ID" value="EEF68218.1"/>
    <property type="molecule type" value="Genomic_DNA"/>
</dbReference>
<sequence>MKEPEKAGGGKHTIRRQGPEFRNTLLMRISGGFRVSEWCAGSSMFDE</sequence>
<reference evidence="2 3" key="1">
    <citation type="submission" date="2008-12" db="EMBL/GenBank/DDBJ databases">
        <authorList>
            <person name="Fulton L."/>
            <person name="Clifton S."/>
            <person name="Fulton B."/>
            <person name="Xu J."/>
            <person name="Minx P."/>
            <person name="Pepin K.H."/>
            <person name="Johnson M."/>
            <person name="Bhonagiri V."/>
            <person name="Nash W.E."/>
            <person name="Mardis E.R."/>
            <person name="Wilson R.K."/>
        </authorList>
    </citation>
    <scope>NUCLEOTIDE SEQUENCE [LARGE SCALE GENOMIC DNA]</scope>
    <source>
        <strain evidence="2 3">DSM 12042</strain>
    </source>
</reference>
<reference evidence="2 3" key="2">
    <citation type="submission" date="2009-02" db="EMBL/GenBank/DDBJ databases">
        <title>Draft genome sequence of Holdemania filiformis DSM 12042.</title>
        <authorList>
            <person name="Sudarsanam P."/>
            <person name="Ley R."/>
            <person name="Guruge J."/>
            <person name="Turnbaugh P.J."/>
            <person name="Mahowald M."/>
            <person name="Liep D."/>
            <person name="Gordon J."/>
        </authorList>
    </citation>
    <scope>NUCLEOTIDE SEQUENCE [LARGE SCALE GENOMIC DNA]</scope>
    <source>
        <strain evidence="2 3">DSM 12042</strain>
    </source>
</reference>
<evidence type="ECO:0000313" key="2">
    <source>
        <dbReference type="EMBL" id="EEF68218.1"/>
    </source>
</evidence>
<evidence type="ECO:0000256" key="1">
    <source>
        <dbReference type="SAM" id="MobiDB-lite"/>
    </source>
</evidence>
<dbReference type="Proteomes" id="UP000005950">
    <property type="component" value="Unassembled WGS sequence"/>
</dbReference>
<organism evidence="2 3">
    <name type="scientific">Holdemania filiformis DSM 12042</name>
    <dbReference type="NCBI Taxonomy" id="545696"/>
    <lineage>
        <taxon>Bacteria</taxon>
        <taxon>Bacillati</taxon>
        <taxon>Bacillota</taxon>
        <taxon>Erysipelotrichia</taxon>
        <taxon>Erysipelotrichales</taxon>
        <taxon>Erysipelotrichaceae</taxon>
        <taxon>Holdemania</taxon>
    </lineage>
</organism>
<proteinExistence type="predicted"/>
<protein>
    <submittedName>
        <fullName evidence="2">Uncharacterized protein</fullName>
    </submittedName>
</protein>